<dbReference type="Gene3D" id="3.40.390.70">
    <property type="match status" value="1"/>
</dbReference>
<protein>
    <submittedName>
        <fullName evidence="1">Substrate import-associated zinc metallohydrolase lipoprotein</fullName>
    </submittedName>
</protein>
<keyword evidence="1" id="KW-0449">Lipoprotein</keyword>
<dbReference type="SUPFAM" id="SSF55486">
    <property type="entry name" value="Metalloproteases ('zincins'), catalytic domain"/>
    <property type="match status" value="1"/>
</dbReference>
<proteinExistence type="predicted"/>
<evidence type="ECO:0000313" key="1">
    <source>
        <dbReference type="EMBL" id="MEE6187804.1"/>
    </source>
</evidence>
<sequence>MISKFFFKPIVYSGLLIILLNSCRKDDKFTPINMNDLNPDVPYNANTELDQWLKANLLDVYNSEVIYRYSRYHHEYDRNITPIDVDRVQPFMETVIGGFANPYVSVAGMPFMKVNMPKQWVLYGSSSYSSTTVYWGSAVGGVRVNIFDLNNFSKSNTSLVRDRLGTIHHEFTHILNQRVIIPAEFREISKSEYTGDWQNMTDAQAQNLGFMRAYSAQNPMEDFADMVKYPVVWGPSWFENLIRTRTSAAGAAALRAKEQSVLQYFNSGLQIDFRELQKKVQLYLKDTIKDPEVTFPYWINQGLYRTVTIAPDDQMYQDYGSSDVFNTVYNNMKTYMAGLGRTLLNMQLRFNTPNSLTVRLNYLSGTSAFAADYDFAFATNANTGITTFTKVAQSGTTGSYSNAQIFVSGFETTIQAYLTSGTFIADWIPLSAPASVYAKIAGFTKSGEPGNYFYGTLGQTL</sequence>
<organism evidence="1 2">
    <name type="scientific">Niabella digestorum</name>
    <dbReference type="NCBI Taxonomy" id="3117701"/>
    <lineage>
        <taxon>Bacteria</taxon>
        <taxon>Pseudomonadati</taxon>
        <taxon>Bacteroidota</taxon>
        <taxon>Chitinophagia</taxon>
        <taxon>Chitinophagales</taxon>
        <taxon>Chitinophagaceae</taxon>
        <taxon>Niabella</taxon>
    </lineage>
</organism>
<gene>
    <name evidence="1" type="ORF">V2H41_11030</name>
</gene>
<reference evidence="1 2" key="1">
    <citation type="submission" date="2024-01" db="EMBL/GenBank/DDBJ databases">
        <title>Niabella digestum sp. nov., isolated from waste digestion system.</title>
        <authorList>
            <person name="Zhang L."/>
        </authorList>
    </citation>
    <scope>NUCLEOTIDE SEQUENCE [LARGE SCALE GENOMIC DNA]</scope>
    <source>
        <strain evidence="1 2">A18</strain>
    </source>
</reference>
<dbReference type="RefSeq" id="WP_330975211.1">
    <property type="nucleotide sequence ID" value="NZ_JAZGLY010000006.1"/>
</dbReference>
<dbReference type="Proteomes" id="UP001357452">
    <property type="component" value="Unassembled WGS sequence"/>
</dbReference>
<dbReference type="NCBIfam" id="TIGR04549">
    <property type="entry name" value="LP_HExxH_w_tonB"/>
    <property type="match status" value="1"/>
</dbReference>
<dbReference type="EMBL" id="JAZGLY010000006">
    <property type="protein sequence ID" value="MEE6187804.1"/>
    <property type="molecule type" value="Genomic_DNA"/>
</dbReference>
<keyword evidence="2" id="KW-1185">Reference proteome</keyword>
<evidence type="ECO:0000313" key="2">
    <source>
        <dbReference type="Proteomes" id="UP001357452"/>
    </source>
</evidence>
<comment type="caution">
    <text evidence="1">The sequence shown here is derived from an EMBL/GenBank/DDBJ whole genome shotgun (WGS) entry which is preliminary data.</text>
</comment>
<name>A0ABU7RIG7_9BACT</name>
<accession>A0ABU7RIG7</accession>
<dbReference type="InterPro" id="IPR030890">
    <property type="entry name" value="LP_HExxH_w_TonB"/>
</dbReference>
<dbReference type="Pfam" id="PF15890">
    <property type="entry name" value="Peptidase_Mx1"/>
    <property type="match status" value="1"/>
</dbReference>